<comment type="caution">
    <text evidence="1">The sequence shown here is derived from an EMBL/GenBank/DDBJ whole genome shotgun (WGS) entry which is preliminary data.</text>
</comment>
<accession>A0ACC2A9K6</accession>
<keyword evidence="2" id="KW-1185">Reference proteome</keyword>
<gene>
    <name evidence="1" type="ORF">O6H91_23G034100</name>
</gene>
<dbReference type="Proteomes" id="UP001162992">
    <property type="component" value="Chromosome 23"/>
</dbReference>
<sequence length="327" mass="37237">MYHPSRGGVRGGRDQFNWEDVKADKHRENYIGHSLKAPVGRWQKGKDLHWYTKDKKSAMLASEIAKEEIERIKLEEEQAMREALGLAPKHSTRPSGSHLDKQEVAELLKRGNGTEDQADTYAIGERVQGLGFTPAPGGKGNKKIPVQIKSEAESTLIQLDSLAGVGNPRESAKPENADVVKLPMVESDEVSRRMKKEERRAAREARRQEKNAKKLARKEEKANHQKKERDRLSKKSKRESVDSDDQLRRRTATTYHSRWHKDGSSSYSSDEAKEEKSTHRSGGVPSQVAVSGKTSEYYSPLKRRRRHDSDSDDGDRRLLDSDKYRRK</sequence>
<evidence type="ECO:0000313" key="2">
    <source>
        <dbReference type="Proteomes" id="UP001162992"/>
    </source>
</evidence>
<dbReference type="EMBL" id="CM055114">
    <property type="protein sequence ID" value="KAJ7514227.1"/>
    <property type="molecule type" value="Genomic_DNA"/>
</dbReference>
<name>A0ACC2A9K6_DIPCM</name>
<protein>
    <submittedName>
        <fullName evidence="1">Uncharacterized protein</fullName>
    </submittedName>
</protein>
<evidence type="ECO:0000313" key="1">
    <source>
        <dbReference type="EMBL" id="KAJ7514227.1"/>
    </source>
</evidence>
<reference evidence="2" key="1">
    <citation type="journal article" date="2024" name="Proc. Natl. Acad. Sci. U.S.A.">
        <title>Extraordinary preservation of gene collinearity over three hundred million years revealed in homosporous lycophytes.</title>
        <authorList>
            <person name="Li C."/>
            <person name="Wickell D."/>
            <person name="Kuo L.Y."/>
            <person name="Chen X."/>
            <person name="Nie B."/>
            <person name="Liao X."/>
            <person name="Peng D."/>
            <person name="Ji J."/>
            <person name="Jenkins J."/>
            <person name="Williams M."/>
            <person name="Shu S."/>
            <person name="Plott C."/>
            <person name="Barry K."/>
            <person name="Rajasekar S."/>
            <person name="Grimwood J."/>
            <person name="Han X."/>
            <person name="Sun S."/>
            <person name="Hou Z."/>
            <person name="He W."/>
            <person name="Dai G."/>
            <person name="Sun C."/>
            <person name="Schmutz J."/>
            <person name="Leebens-Mack J.H."/>
            <person name="Li F.W."/>
            <person name="Wang L."/>
        </authorList>
    </citation>
    <scope>NUCLEOTIDE SEQUENCE [LARGE SCALE GENOMIC DNA]</scope>
    <source>
        <strain evidence="2">cv. PW_Plant_1</strain>
    </source>
</reference>
<proteinExistence type="predicted"/>
<organism evidence="1 2">
    <name type="scientific">Diphasiastrum complanatum</name>
    <name type="common">Issler's clubmoss</name>
    <name type="synonym">Lycopodium complanatum</name>
    <dbReference type="NCBI Taxonomy" id="34168"/>
    <lineage>
        <taxon>Eukaryota</taxon>
        <taxon>Viridiplantae</taxon>
        <taxon>Streptophyta</taxon>
        <taxon>Embryophyta</taxon>
        <taxon>Tracheophyta</taxon>
        <taxon>Lycopodiopsida</taxon>
        <taxon>Lycopodiales</taxon>
        <taxon>Lycopodiaceae</taxon>
        <taxon>Lycopodioideae</taxon>
        <taxon>Diphasiastrum</taxon>
    </lineage>
</organism>